<evidence type="ECO:0000313" key="3">
    <source>
        <dbReference type="Proteomes" id="UP000050794"/>
    </source>
</evidence>
<keyword evidence="1" id="KW-0732">Signal</keyword>
<dbReference type="WBParaSite" id="TCNE_0001259901-mRNA-1">
    <property type="protein sequence ID" value="TCNE_0001259901-mRNA-1"/>
    <property type="gene ID" value="TCNE_0001259901"/>
</dbReference>
<evidence type="ECO:0000313" key="2">
    <source>
        <dbReference type="EMBL" id="VDM43920.1"/>
    </source>
</evidence>
<evidence type="ECO:0000313" key="4">
    <source>
        <dbReference type="WBParaSite" id="TCNE_0001259901-mRNA-1"/>
    </source>
</evidence>
<protein>
    <submittedName>
        <fullName evidence="4">Activin_recp domain-containing protein</fullName>
    </submittedName>
</protein>
<accession>A0A183UVS9</accession>
<reference evidence="4" key="1">
    <citation type="submission" date="2016-06" db="UniProtKB">
        <authorList>
            <consortium name="WormBaseParasite"/>
        </authorList>
    </citation>
    <scope>IDENTIFICATION</scope>
</reference>
<feature type="signal peptide" evidence="1">
    <location>
        <begin position="1"/>
        <end position="19"/>
    </location>
</feature>
<dbReference type="Proteomes" id="UP000050794">
    <property type="component" value="Unassembled WGS sequence"/>
</dbReference>
<name>A0A183UVS9_TOXCA</name>
<dbReference type="EMBL" id="UYWY01021342">
    <property type="protein sequence ID" value="VDM43920.1"/>
    <property type="molecule type" value="Genomic_DNA"/>
</dbReference>
<keyword evidence="3" id="KW-1185">Reference proteome</keyword>
<organism evidence="3 4">
    <name type="scientific">Toxocara canis</name>
    <name type="common">Canine roundworm</name>
    <dbReference type="NCBI Taxonomy" id="6265"/>
    <lineage>
        <taxon>Eukaryota</taxon>
        <taxon>Metazoa</taxon>
        <taxon>Ecdysozoa</taxon>
        <taxon>Nematoda</taxon>
        <taxon>Chromadorea</taxon>
        <taxon>Rhabditida</taxon>
        <taxon>Spirurina</taxon>
        <taxon>Ascaridomorpha</taxon>
        <taxon>Ascaridoidea</taxon>
        <taxon>Toxocaridae</taxon>
        <taxon>Toxocara</taxon>
    </lineage>
</organism>
<gene>
    <name evidence="2" type="ORF">TCNE_LOCUS12599</name>
</gene>
<feature type="chain" id="PRO_5044553437" evidence="1">
    <location>
        <begin position="20"/>
        <end position="204"/>
    </location>
</feature>
<dbReference type="AlphaFoldDB" id="A0A183UVS9"/>
<reference evidence="2 3" key="2">
    <citation type="submission" date="2018-11" db="EMBL/GenBank/DDBJ databases">
        <authorList>
            <consortium name="Pathogen Informatics"/>
        </authorList>
    </citation>
    <scope>NUCLEOTIDE SEQUENCE [LARGE SCALE GENOMIC DNA]</scope>
</reference>
<evidence type="ECO:0000256" key="1">
    <source>
        <dbReference type="SAM" id="SignalP"/>
    </source>
</evidence>
<sequence length="204" mass="23010">MQAIFLCLAVVSLSEVVWCLLGRKWVKCYEGRQGSLVPVTCALPNDRCCSLYFDNKTNAGSCWYELVQDSVTAIRRVPMINGVRACCMEDYCNDERHLQKHLQEASQYLEPFSPIDHDGFLDWATPRVGAQSYEGVLSTGSVQRSPVYLRQSNLVPCVCEIETLWKGMRTVREVDRANVSAHKARSSQTFVEILATWQALLGIP</sequence>
<proteinExistence type="predicted"/>